<proteinExistence type="inferred from homology"/>
<feature type="transmembrane region" description="Helical" evidence="7">
    <location>
        <begin position="6"/>
        <end position="25"/>
    </location>
</feature>
<comment type="similarity">
    <text evidence="2">Belongs to the Rht family.</text>
</comment>
<evidence type="ECO:0000256" key="4">
    <source>
        <dbReference type="ARBA" id="ARBA00022692"/>
    </source>
</evidence>
<keyword evidence="9" id="KW-1185">Reference proteome</keyword>
<dbReference type="EMBL" id="FNDD01000017">
    <property type="protein sequence ID" value="SDH47558.1"/>
    <property type="molecule type" value="Genomic_DNA"/>
</dbReference>
<dbReference type="GO" id="GO:0042970">
    <property type="term" value="F:homoserine transmembrane transporter activity"/>
    <property type="evidence" value="ECO:0007669"/>
    <property type="project" value="TreeGrafter"/>
</dbReference>
<feature type="transmembrane region" description="Helical" evidence="7">
    <location>
        <begin position="67"/>
        <end position="85"/>
    </location>
</feature>
<feature type="transmembrane region" description="Helical" evidence="7">
    <location>
        <begin position="125"/>
        <end position="145"/>
    </location>
</feature>
<dbReference type="RefSeq" id="WP_093275221.1">
    <property type="nucleotide sequence ID" value="NZ_FNDD01000017.1"/>
</dbReference>
<dbReference type="AlphaFoldDB" id="A0A1G8CQ26"/>
<feature type="transmembrane region" description="Helical" evidence="7">
    <location>
        <begin position="202"/>
        <end position="218"/>
    </location>
</feature>
<reference evidence="8 9" key="1">
    <citation type="submission" date="2016-10" db="EMBL/GenBank/DDBJ databases">
        <authorList>
            <person name="de Groot N.N."/>
        </authorList>
    </citation>
    <scope>NUCLEOTIDE SEQUENCE [LARGE SCALE GENOMIC DNA]</scope>
    <source>
        <strain evidence="8 9">CGMCC 1.10228</strain>
    </source>
</reference>
<sequence>MDYSIFVLLSLAAVLSPGPAVLLTVSNSARFGVNAAFYGIAGNVSAMLCMAALSAAGLGALLQASKLGFTLLKIVGGAYLIYLGIKAWRQSRQAQWSLEIQSEQMDAITEDGRIQRQGVAKAKHLFAEAFFVGISNPKAIVFYSALFPQFLHLDQPIAAQFVLLAGTFACCSCSALIGYAWLAGQLKELLKRPKISQRFHQITGGIFIGFGCSLLAASR</sequence>
<gene>
    <name evidence="8" type="ORF">SAMN04488136_11717</name>
</gene>
<feature type="transmembrane region" description="Helical" evidence="7">
    <location>
        <begin position="37"/>
        <end position="61"/>
    </location>
</feature>
<evidence type="ECO:0000313" key="8">
    <source>
        <dbReference type="EMBL" id="SDH47558.1"/>
    </source>
</evidence>
<evidence type="ECO:0000256" key="2">
    <source>
        <dbReference type="ARBA" id="ARBA00007928"/>
    </source>
</evidence>
<keyword evidence="4 7" id="KW-0812">Transmembrane</keyword>
<evidence type="ECO:0000313" key="9">
    <source>
        <dbReference type="Proteomes" id="UP000198854"/>
    </source>
</evidence>
<dbReference type="STRING" id="861298.SAMN04488136_11717"/>
<evidence type="ECO:0000256" key="5">
    <source>
        <dbReference type="ARBA" id="ARBA00022989"/>
    </source>
</evidence>
<dbReference type="GO" id="GO:0005886">
    <property type="term" value="C:plasma membrane"/>
    <property type="evidence" value="ECO:0007669"/>
    <property type="project" value="UniProtKB-SubCell"/>
</dbReference>
<keyword evidence="6 7" id="KW-0472">Membrane</keyword>
<dbReference type="PANTHER" id="PTHR30086">
    <property type="entry name" value="ARGININE EXPORTER PROTEIN ARGO"/>
    <property type="match status" value="1"/>
</dbReference>
<dbReference type="PANTHER" id="PTHR30086:SF14">
    <property type="entry name" value="HOMOSERINE_HOMOSERINE LACTONE EFFLUX PROTEIN"/>
    <property type="match status" value="1"/>
</dbReference>
<evidence type="ECO:0000256" key="7">
    <source>
        <dbReference type="SAM" id="Phobius"/>
    </source>
</evidence>
<comment type="subcellular location">
    <subcellularLocation>
        <location evidence="1">Cell membrane</location>
        <topology evidence="1">Multi-pass membrane protein</topology>
    </subcellularLocation>
</comment>
<dbReference type="InterPro" id="IPR001123">
    <property type="entry name" value="LeuE-type"/>
</dbReference>
<dbReference type="Proteomes" id="UP000198854">
    <property type="component" value="Unassembled WGS sequence"/>
</dbReference>
<protein>
    <submittedName>
        <fullName evidence="8">Threonine/homoserine/homoserine lactone efflux protein</fullName>
    </submittedName>
</protein>
<dbReference type="Pfam" id="PF01810">
    <property type="entry name" value="LysE"/>
    <property type="match status" value="1"/>
</dbReference>
<dbReference type="PIRSF" id="PIRSF006324">
    <property type="entry name" value="LeuE"/>
    <property type="match status" value="1"/>
</dbReference>
<evidence type="ECO:0000256" key="1">
    <source>
        <dbReference type="ARBA" id="ARBA00004651"/>
    </source>
</evidence>
<dbReference type="OrthoDB" id="9804822at2"/>
<evidence type="ECO:0000256" key="3">
    <source>
        <dbReference type="ARBA" id="ARBA00022475"/>
    </source>
</evidence>
<feature type="transmembrane region" description="Helical" evidence="7">
    <location>
        <begin position="157"/>
        <end position="182"/>
    </location>
</feature>
<organism evidence="8 9">
    <name type="scientific">Vibrio xiamenensis</name>
    <dbReference type="NCBI Taxonomy" id="861298"/>
    <lineage>
        <taxon>Bacteria</taxon>
        <taxon>Pseudomonadati</taxon>
        <taxon>Pseudomonadota</taxon>
        <taxon>Gammaproteobacteria</taxon>
        <taxon>Vibrionales</taxon>
        <taxon>Vibrionaceae</taxon>
        <taxon>Vibrio</taxon>
    </lineage>
</organism>
<keyword evidence="5 7" id="KW-1133">Transmembrane helix</keyword>
<evidence type="ECO:0000256" key="6">
    <source>
        <dbReference type="ARBA" id="ARBA00023136"/>
    </source>
</evidence>
<accession>A0A1G8CQ26</accession>
<keyword evidence="3" id="KW-1003">Cell membrane</keyword>
<name>A0A1G8CQ26_9VIBR</name>